<dbReference type="AlphaFoldDB" id="A0A731NBD7"/>
<evidence type="ECO:0000313" key="1">
    <source>
        <dbReference type="EMBL" id="HAE4643667.1"/>
    </source>
</evidence>
<dbReference type="Pfam" id="PF10065">
    <property type="entry name" value="DUF2303"/>
    <property type="match status" value="1"/>
</dbReference>
<dbReference type="InterPro" id="IPR019276">
    <property type="entry name" value="DUF2303"/>
</dbReference>
<name>A0A731NBD7_SALER</name>
<reference evidence="1" key="1">
    <citation type="journal article" date="2018" name="Genome Biol.">
        <title>SKESA: strategic k-mer extension for scrupulous assemblies.</title>
        <authorList>
            <person name="Souvorov A."/>
            <person name="Agarwala R."/>
            <person name="Lipman D.J."/>
        </authorList>
    </citation>
    <scope>NUCLEOTIDE SEQUENCE</scope>
    <source>
        <strain evidence="1">12-5143</strain>
    </source>
</reference>
<dbReference type="RefSeq" id="WP_127174259.1">
    <property type="nucleotide sequence ID" value="NZ_CP034697.1"/>
</dbReference>
<proteinExistence type="predicted"/>
<reference evidence="1" key="2">
    <citation type="submission" date="2018-07" db="EMBL/GenBank/DDBJ databases">
        <authorList>
            <consortium name="NCBI Pathogen Detection Project"/>
        </authorList>
    </citation>
    <scope>NUCLEOTIDE SEQUENCE</scope>
    <source>
        <strain evidence="1">12-5143</strain>
    </source>
</reference>
<sequence length="282" mass="31514">MWLCGRAPHPYHRNGTGRLKDLVLSGYHLNDIQGLACPTALLPAGTGVESLERFALERFRFRGAMTTTSIEDFVRYSKGYASATEKARCFIDADHMTARSVFNIGTLDNPGHADNVASITLKQTAPFRALLQINGERLKQKQIAEWLEDWSDYLLAFDSDGNTMQISQAAQAVRRITIQQATQQDHEDGDFSGKKSLMQSIEASSKDVMPVAFEFKCVPYEGLGERAFSLRNSLLTGDEPRFVLRIVQLEAQEEAIASEFRDMLISKFDGESVETFIGNFKA</sequence>
<accession>A0A731NBD7</accession>
<dbReference type="EMBL" id="DAARZY010000105">
    <property type="protein sequence ID" value="HAE4643667.1"/>
    <property type="molecule type" value="Genomic_DNA"/>
</dbReference>
<gene>
    <name evidence="1" type="ORF">G4D29_004453</name>
</gene>
<organism evidence="1">
    <name type="scientific">Salmonella enterica subsp. salamae serovar 42:r:-</name>
    <dbReference type="NCBI Taxonomy" id="2500152"/>
    <lineage>
        <taxon>Bacteria</taxon>
        <taxon>Pseudomonadati</taxon>
        <taxon>Pseudomonadota</taxon>
        <taxon>Gammaproteobacteria</taxon>
        <taxon>Enterobacterales</taxon>
        <taxon>Enterobacteriaceae</taxon>
        <taxon>Salmonella</taxon>
    </lineage>
</organism>
<comment type="caution">
    <text evidence="1">The sequence shown here is derived from an EMBL/GenBank/DDBJ whole genome shotgun (WGS) entry which is preliminary data.</text>
</comment>
<protein>
    <submittedName>
        <fullName evidence="1">YfdQ family protein</fullName>
    </submittedName>
</protein>